<feature type="transmembrane region" description="Helical" evidence="1">
    <location>
        <begin position="12"/>
        <end position="31"/>
    </location>
</feature>
<evidence type="ECO:0000256" key="1">
    <source>
        <dbReference type="SAM" id="Phobius"/>
    </source>
</evidence>
<sequence length="51" mass="6238">MEYKLKNYYLRNSIHAFIIFSTLLMAHKLKLQIDKDLTLKREVKMKIILRN</sequence>
<protein>
    <submittedName>
        <fullName evidence="2">Uncharacterized protein</fullName>
    </submittedName>
</protein>
<gene>
    <name evidence="2" type="ORF">FJSC11DRAFT_2779</name>
</gene>
<keyword evidence="1" id="KW-0812">Transmembrane</keyword>
<comment type="caution">
    <text evidence="2">The sequence shown here is derived from an EMBL/GenBank/DDBJ whole genome shotgun (WGS) entry which is preliminary data.</text>
</comment>
<keyword evidence="1" id="KW-0472">Membrane</keyword>
<name>G6FV82_9CYAN</name>
<keyword evidence="3" id="KW-1185">Reference proteome</keyword>
<reference evidence="2 3" key="1">
    <citation type="submission" date="2011-09" db="EMBL/GenBank/DDBJ databases">
        <title>The draft genome of Fischerella sp. JSC-11.</title>
        <authorList>
            <consortium name="US DOE Joint Genome Institute (JGI-PGF)"/>
            <person name="Lucas S."/>
            <person name="Han J."/>
            <person name="Lapidus A."/>
            <person name="Cheng J.-F."/>
            <person name="Goodwin L."/>
            <person name="Pitluck S."/>
            <person name="Peters L."/>
            <person name="Land M.L."/>
            <person name="Hauser L."/>
            <person name="Sarkisova S."/>
            <person name="Bryant D.A."/>
            <person name="Brown I."/>
            <person name="Woyke T.J."/>
        </authorList>
    </citation>
    <scope>NUCLEOTIDE SEQUENCE [LARGE SCALE GENOMIC DNA]</scope>
    <source>
        <strain evidence="2 3">JSC-11</strain>
    </source>
</reference>
<evidence type="ECO:0000313" key="2">
    <source>
        <dbReference type="EMBL" id="EHC12137.1"/>
    </source>
</evidence>
<evidence type="ECO:0000313" key="3">
    <source>
        <dbReference type="Proteomes" id="UP000004344"/>
    </source>
</evidence>
<dbReference type="AlphaFoldDB" id="G6FV82"/>
<organism evidence="2 3">
    <name type="scientific">Fischerella thermalis JSC-11</name>
    <dbReference type="NCBI Taxonomy" id="741277"/>
    <lineage>
        <taxon>Bacteria</taxon>
        <taxon>Bacillati</taxon>
        <taxon>Cyanobacteriota</taxon>
        <taxon>Cyanophyceae</taxon>
        <taxon>Nostocales</taxon>
        <taxon>Hapalosiphonaceae</taxon>
        <taxon>Fischerella</taxon>
    </lineage>
</organism>
<dbReference type="Proteomes" id="UP000004344">
    <property type="component" value="Unassembled WGS sequence"/>
</dbReference>
<proteinExistence type="predicted"/>
<keyword evidence="1" id="KW-1133">Transmembrane helix</keyword>
<accession>G6FV82</accession>
<dbReference type="EMBL" id="AGIZ01000008">
    <property type="protein sequence ID" value="EHC12137.1"/>
    <property type="molecule type" value="Genomic_DNA"/>
</dbReference>